<dbReference type="Pfam" id="PF13489">
    <property type="entry name" value="Methyltransf_23"/>
    <property type="match status" value="1"/>
</dbReference>
<sequence>MTPRQASTANCPSCDSDRRKLLGPIPAAVEFAGTPVDPIPGGQLWQCLGCSLWYRAPSLSKAQLDKLYDTGTAEAWETPLEERVDWSLAKSALPESGKILDLGCYDGRFLESIGERWDRYGIEVNRAAATRAGESGVKIVGHDFTALADNPASFDAITAFDIFEHVSDPLALLHACSESLRPGGKLIVATGNTDSFPFRLLKSRNAYCICAEHLVFLNPSWCDAAAGKTGLIVESIVRYRRATGGPARRALDSLKNVLFIAAPWLISSLRRIRGKVSHEEKLGYPVLWPTAMDHFLVQFTRETE</sequence>
<dbReference type="Gene3D" id="3.40.50.150">
    <property type="entry name" value="Vaccinia Virus protein VP39"/>
    <property type="match status" value="1"/>
</dbReference>
<organism evidence="1 2">
    <name type="scientific">Sphingomonas psychrotolerans</name>
    <dbReference type="NCBI Taxonomy" id="1327635"/>
    <lineage>
        <taxon>Bacteria</taxon>
        <taxon>Pseudomonadati</taxon>
        <taxon>Pseudomonadota</taxon>
        <taxon>Alphaproteobacteria</taxon>
        <taxon>Sphingomonadales</taxon>
        <taxon>Sphingomonadaceae</taxon>
        <taxon>Sphingomonas</taxon>
    </lineage>
</organism>
<dbReference type="CDD" id="cd02440">
    <property type="entry name" value="AdoMet_MTases"/>
    <property type="match status" value="1"/>
</dbReference>
<dbReference type="KEGG" id="sphc:CVN68_21965"/>
<evidence type="ECO:0000313" key="1">
    <source>
        <dbReference type="EMBL" id="ATY34296.1"/>
    </source>
</evidence>
<dbReference type="EMBL" id="CP024923">
    <property type="protein sequence ID" value="ATY34296.1"/>
    <property type="molecule type" value="Genomic_DNA"/>
</dbReference>
<dbReference type="SUPFAM" id="SSF53335">
    <property type="entry name" value="S-adenosyl-L-methionine-dependent methyltransferases"/>
    <property type="match status" value="1"/>
</dbReference>
<dbReference type="Proteomes" id="UP000229081">
    <property type="component" value="Chromosome"/>
</dbReference>
<dbReference type="AlphaFoldDB" id="A0A2K8MNG9"/>
<keyword evidence="2" id="KW-1185">Reference proteome</keyword>
<evidence type="ECO:0008006" key="3">
    <source>
        <dbReference type="Google" id="ProtNLM"/>
    </source>
</evidence>
<evidence type="ECO:0000313" key="2">
    <source>
        <dbReference type="Proteomes" id="UP000229081"/>
    </source>
</evidence>
<protein>
    <recommendedName>
        <fullName evidence="3">Class I SAM-dependent methyltransferase</fullName>
    </recommendedName>
</protein>
<reference evidence="1 2" key="1">
    <citation type="submission" date="2017-11" db="EMBL/GenBank/DDBJ databases">
        <title>Complete genome sequence of Sphingomonas sp. Strain Cra20, a psychrotolerant potential plant growth promoting rhizobacteria.</title>
        <authorList>
            <person name="Luo Y."/>
        </authorList>
    </citation>
    <scope>NUCLEOTIDE SEQUENCE [LARGE SCALE GENOMIC DNA]</scope>
    <source>
        <strain evidence="1 2">Cra20</strain>
    </source>
</reference>
<gene>
    <name evidence="1" type="ORF">CVN68_21965</name>
</gene>
<dbReference type="PANTHER" id="PTHR43861">
    <property type="entry name" value="TRANS-ACONITATE 2-METHYLTRANSFERASE-RELATED"/>
    <property type="match status" value="1"/>
</dbReference>
<proteinExistence type="predicted"/>
<name>A0A2K8MNG9_9SPHN</name>
<accession>A0A2K8MNG9</accession>
<dbReference type="InterPro" id="IPR029063">
    <property type="entry name" value="SAM-dependent_MTases_sf"/>
</dbReference>